<dbReference type="PANTHER" id="PTHR45931:SF16">
    <property type="entry name" value="RING_U-BOX SUPERFAMILY PROTEIN"/>
    <property type="match status" value="1"/>
</dbReference>
<feature type="non-terminal residue" evidence="6">
    <location>
        <position position="1"/>
    </location>
</feature>
<gene>
    <name evidence="6" type="ORF">A4A49_56889</name>
</gene>
<comment type="caution">
    <text evidence="6">The sequence shown here is derived from an EMBL/GenBank/DDBJ whole genome shotgun (WGS) entry which is preliminary data.</text>
</comment>
<dbReference type="Proteomes" id="UP000187609">
    <property type="component" value="Unassembled WGS sequence"/>
</dbReference>
<dbReference type="PANTHER" id="PTHR45931">
    <property type="entry name" value="SI:CH211-59O9.10"/>
    <property type="match status" value="1"/>
</dbReference>
<proteinExistence type="predicted"/>
<dbReference type="STRING" id="49451.A0A314L0B4"/>
<accession>A0A314L0B4</accession>
<dbReference type="SMART" id="SM00184">
    <property type="entry name" value="RING"/>
    <property type="match status" value="1"/>
</dbReference>
<feature type="non-terminal residue" evidence="6">
    <location>
        <position position="226"/>
    </location>
</feature>
<dbReference type="AlphaFoldDB" id="A0A314L0B4"/>
<evidence type="ECO:0000256" key="3">
    <source>
        <dbReference type="ARBA" id="ARBA00022833"/>
    </source>
</evidence>
<dbReference type="GO" id="GO:0008270">
    <property type="term" value="F:zinc ion binding"/>
    <property type="evidence" value="ECO:0007669"/>
    <property type="project" value="UniProtKB-KW"/>
</dbReference>
<dbReference type="Pfam" id="PF13639">
    <property type="entry name" value="zf-RING_2"/>
    <property type="match status" value="1"/>
</dbReference>
<evidence type="ECO:0000256" key="1">
    <source>
        <dbReference type="ARBA" id="ARBA00022723"/>
    </source>
</evidence>
<dbReference type="SUPFAM" id="SSF57850">
    <property type="entry name" value="RING/U-box"/>
    <property type="match status" value="1"/>
</dbReference>
<evidence type="ECO:0000256" key="2">
    <source>
        <dbReference type="ARBA" id="ARBA00022771"/>
    </source>
</evidence>
<sequence length="226" mass="26722">AVVLYYHNPSSDADLIIRQIISPINNTTNNIISSSSSLPLLNLHFQLRTYEKYCYRPVPHDHQYPAQFQGQRTLILLRDLELPPFLYMSYDMFYRAMQGNLKNWGEEFDRNYRDKIIHDMIVIVRKLVDDVSNKHRQNLKVFVGVSLTVNHFLDRKISLEETSSSIERIMEIDEDERTNDDCVVCLEQLGKERKILCMPCSHMFHKVCITKWFEKKLHCPICHCEI</sequence>
<dbReference type="PROSITE" id="PS50089">
    <property type="entry name" value="ZF_RING_2"/>
    <property type="match status" value="1"/>
</dbReference>
<dbReference type="GO" id="GO:0005634">
    <property type="term" value="C:nucleus"/>
    <property type="evidence" value="ECO:0007669"/>
    <property type="project" value="TreeGrafter"/>
</dbReference>
<dbReference type="InterPro" id="IPR051834">
    <property type="entry name" value="RING_finger_E3_ligase"/>
</dbReference>
<evidence type="ECO:0000313" key="6">
    <source>
        <dbReference type="EMBL" id="OIT34912.1"/>
    </source>
</evidence>
<name>A0A314L0B4_NICAT</name>
<protein>
    <recommendedName>
        <fullName evidence="5">RING-type domain-containing protein</fullName>
    </recommendedName>
</protein>
<keyword evidence="3" id="KW-0862">Zinc</keyword>
<organism evidence="6 7">
    <name type="scientific">Nicotiana attenuata</name>
    <name type="common">Coyote tobacco</name>
    <dbReference type="NCBI Taxonomy" id="49451"/>
    <lineage>
        <taxon>Eukaryota</taxon>
        <taxon>Viridiplantae</taxon>
        <taxon>Streptophyta</taxon>
        <taxon>Embryophyta</taxon>
        <taxon>Tracheophyta</taxon>
        <taxon>Spermatophyta</taxon>
        <taxon>Magnoliopsida</taxon>
        <taxon>eudicotyledons</taxon>
        <taxon>Gunneridae</taxon>
        <taxon>Pentapetalae</taxon>
        <taxon>asterids</taxon>
        <taxon>lamiids</taxon>
        <taxon>Solanales</taxon>
        <taxon>Solanaceae</taxon>
        <taxon>Nicotianoideae</taxon>
        <taxon>Nicotianeae</taxon>
        <taxon>Nicotiana</taxon>
    </lineage>
</organism>
<keyword evidence="2 4" id="KW-0863">Zinc-finger</keyword>
<feature type="domain" description="RING-type" evidence="5">
    <location>
        <begin position="182"/>
        <end position="223"/>
    </location>
</feature>
<reference evidence="6" key="1">
    <citation type="submission" date="2016-11" db="EMBL/GenBank/DDBJ databases">
        <title>The genome of Nicotiana attenuata.</title>
        <authorList>
            <person name="Xu S."/>
            <person name="Brockmoeller T."/>
            <person name="Gaquerel E."/>
            <person name="Navarro A."/>
            <person name="Kuhl H."/>
            <person name="Gase K."/>
            <person name="Ling Z."/>
            <person name="Zhou W."/>
            <person name="Kreitzer C."/>
            <person name="Stanke M."/>
            <person name="Tang H."/>
            <person name="Lyons E."/>
            <person name="Pandey P."/>
            <person name="Pandey S.P."/>
            <person name="Timmermann B."/>
            <person name="Baldwin I.T."/>
        </authorList>
    </citation>
    <scope>NUCLEOTIDE SEQUENCE [LARGE SCALE GENOMIC DNA]</scope>
    <source>
        <strain evidence="6">UT</strain>
    </source>
</reference>
<keyword evidence="7" id="KW-1185">Reference proteome</keyword>
<keyword evidence="1" id="KW-0479">Metal-binding</keyword>
<dbReference type="Gene3D" id="3.30.40.10">
    <property type="entry name" value="Zinc/RING finger domain, C3HC4 (zinc finger)"/>
    <property type="match status" value="1"/>
</dbReference>
<evidence type="ECO:0000313" key="7">
    <source>
        <dbReference type="Proteomes" id="UP000187609"/>
    </source>
</evidence>
<evidence type="ECO:0000256" key="4">
    <source>
        <dbReference type="PROSITE-ProRule" id="PRU00175"/>
    </source>
</evidence>
<dbReference type="EMBL" id="MJEQ01000637">
    <property type="protein sequence ID" value="OIT34912.1"/>
    <property type="molecule type" value="Genomic_DNA"/>
</dbReference>
<dbReference type="Gramene" id="OIT34912">
    <property type="protein sequence ID" value="OIT34912"/>
    <property type="gene ID" value="A4A49_56889"/>
</dbReference>
<dbReference type="GO" id="GO:0006511">
    <property type="term" value="P:ubiquitin-dependent protein catabolic process"/>
    <property type="evidence" value="ECO:0007669"/>
    <property type="project" value="TreeGrafter"/>
</dbReference>
<dbReference type="InterPro" id="IPR001841">
    <property type="entry name" value="Znf_RING"/>
</dbReference>
<evidence type="ECO:0000259" key="5">
    <source>
        <dbReference type="PROSITE" id="PS50089"/>
    </source>
</evidence>
<dbReference type="InterPro" id="IPR013083">
    <property type="entry name" value="Znf_RING/FYVE/PHD"/>
</dbReference>
<dbReference type="GO" id="GO:0061630">
    <property type="term" value="F:ubiquitin protein ligase activity"/>
    <property type="evidence" value="ECO:0007669"/>
    <property type="project" value="TreeGrafter"/>
</dbReference>